<dbReference type="RefSeq" id="WP_069851207.1">
    <property type="nucleotide sequence ID" value="NZ_CP014859.1"/>
</dbReference>
<name>A0AAC9HTZ5_9PSEU</name>
<evidence type="ECO:0000313" key="4">
    <source>
        <dbReference type="Proteomes" id="UP000095210"/>
    </source>
</evidence>
<dbReference type="KEGG" id="ahm:TL08_20375"/>
<gene>
    <name evidence="3" type="ORF">TL08_20375</name>
</gene>
<dbReference type="Pfam" id="PF07332">
    <property type="entry name" value="Phage_holin_3_6"/>
    <property type="match status" value="1"/>
</dbReference>
<dbReference type="InterPro" id="IPR009937">
    <property type="entry name" value="Phage_holin_3_6"/>
</dbReference>
<feature type="transmembrane region" description="Helical" evidence="2">
    <location>
        <begin position="87"/>
        <end position="107"/>
    </location>
</feature>
<organism evidence="3 4">
    <name type="scientific">Actinoalloteichus hymeniacidonis</name>
    <dbReference type="NCBI Taxonomy" id="340345"/>
    <lineage>
        <taxon>Bacteria</taxon>
        <taxon>Bacillati</taxon>
        <taxon>Actinomycetota</taxon>
        <taxon>Actinomycetes</taxon>
        <taxon>Pseudonocardiales</taxon>
        <taxon>Pseudonocardiaceae</taxon>
        <taxon>Actinoalloteichus</taxon>
    </lineage>
</organism>
<reference evidence="4" key="1">
    <citation type="submission" date="2016-03" db="EMBL/GenBank/DDBJ databases">
        <title>Complete genome sequence of the type strain Actinoalloteichus hymeniacidonis DSM 45092.</title>
        <authorList>
            <person name="Schaffert L."/>
            <person name="Albersmeier A."/>
            <person name="Winkler A."/>
            <person name="Kalinowski J."/>
            <person name="Zotchev S."/>
            <person name="Ruckert C."/>
        </authorList>
    </citation>
    <scope>NUCLEOTIDE SEQUENCE [LARGE SCALE GENOMIC DNA]</scope>
    <source>
        <strain evidence="4">HPA177(T) (DSM 45092(T))</strain>
    </source>
</reference>
<sequence length="140" mass="14708">MSQDAKPNYGTRHDERSTAELMGDLSGQLKRLVRDEMQSAVIELRSKGKKMGTGAGLFGGAGLLAFFGAGVLIATLVMLLALVMTPWIAGLVVGAALLLAAGLFAMVGRDKTRRATPPVPEQTMSSVRDDIGTIKGGAHR</sequence>
<proteinExistence type="predicted"/>
<dbReference type="AlphaFoldDB" id="A0AAC9HTZ5"/>
<keyword evidence="2" id="KW-0812">Transmembrane</keyword>
<dbReference type="Proteomes" id="UP000095210">
    <property type="component" value="Chromosome"/>
</dbReference>
<accession>A0AAC9HTZ5</accession>
<dbReference type="EMBL" id="CP014859">
    <property type="protein sequence ID" value="AOS64866.1"/>
    <property type="molecule type" value="Genomic_DNA"/>
</dbReference>
<keyword evidence="2" id="KW-1133">Transmembrane helix</keyword>
<protein>
    <submittedName>
        <fullName evidence="3">DUF1469 family protein</fullName>
    </submittedName>
</protein>
<keyword evidence="2" id="KW-0472">Membrane</keyword>
<feature type="region of interest" description="Disordered" evidence="1">
    <location>
        <begin position="112"/>
        <end position="140"/>
    </location>
</feature>
<evidence type="ECO:0000313" key="3">
    <source>
        <dbReference type="EMBL" id="AOS64866.1"/>
    </source>
</evidence>
<feature type="transmembrane region" description="Helical" evidence="2">
    <location>
        <begin position="55"/>
        <end position="81"/>
    </location>
</feature>
<evidence type="ECO:0000256" key="1">
    <source>
        <dbReference type="SAM" id="MobiDB-lite"/>
    </source>
</evidence>
<keyword evidence="4" id="KW-1185">Reference proteome</keyword>
<evidence type="ECO:0000256" key="2">
    <source>
        <dbReference type="SAM" id="Phobius"/>
    </source>
</evidence>